<dbReference type="SUPFAM" id="SSF52777">
    <property type="entry name" value="CoA-dependent acyltransferases"/>
    <property type="match status" value="1"/>
</dbReference>
<dbReference type="InterPro" id="IPR023213">
    <property type="entry name" value="CAT-like_dom_sf"/>
</dbReference>
<dbReference type="Pfam" id="PF02458">
    <property type="entry name" value="Transferase"/>
    <property type="match status" value="1"/>
</dbReference>
<sequence>MKVLEVGLVAPPPETTASTAASETSLPLTFFDILWARFPPVERLFFYKVPNLPSSPFHSVLPKLKHSLSLTLRHFLPLAGNIIWPPHTPKPFIRYVSGEDGVSLTVAESDADFNRLSGSDFSEADESRRLVPHLTVSDEKASVMSLQITLFPSSGFSIGIATHHATMDGKSSTLFMKAWAYLCSNLGESLSTSSSVSSLPENLRPSFDRSVIIDPSGKISETFANFYLKQDGPSNRSLMLWDIKKNVQEKLIRGTFELLPSSIQKLKKSAESKMNKKKLHLSTFSVTCAYVINCLVKVEETKQDKVLFIFSMDYRSRLDPPIPSAYFGNCIGATQAVAETKNMLGDDGFIVALEAISESLKRLEDEEILRAAERWISYMEIFGLTDTYRIFSTAGSPRFEVYNTDFGWGRPKKVDIVSIDHTGAFSLSDGRNGNGGIEIGLVLSKTKMEAFSALFVKGLSCL</sequence>
<keyword evidence="1" id="KW-0808">Transferase</keyword>
<accession>A0AAE1MZP4</accession>
<evidence type="ECO:0000313" key="4">
    <source>
        <dbReference type="Proteomes" id="UP001293593"/>
    </source>
</evidence>
<dbReference type="Gene3D" id="3.30.559.10">
    <property type="entry name" value="Chloramphenicol acetyltransferase-like domain"/>
    <property type="match status" value="2"/>
</dbReference>
<dbReference type="PANTHER" id="PTHR31625">
    <property type="match status" value="1"/>
</dbReference>
<protein>
    <submittedName>
        <fullName evidence="3">Uncharacterized protein</fullName>
    </submittedName>
</protein>
<keyword evidence="2" id="KW-0012">Acyltransferase</keyword>
<name>A0AAE1MZP4_9FABA</name>
<dbReference type="Proteomes" id="UP001293593">
    <property type="component" value="Unassembled WGS sequence"/>
</dbReference>
<keyword evidence="4" id="KW-1185">Reference proteome</keyword>
<comment type="caution">
    <text evidence="3">The sequence shown here is derived from an EMBL/GenBank/DDBJ whole genome shotgun (WGS) entry which is preliminary data.</text>
</comment>
<gene>
    <name evidence="3" type="ORF">QN277_011957</name>
</gene>
<dbReference type="InterPro" id="IPR051504">
    <property type="entry name" value="Plant_metabolite_acyltrans"/>
</dbReference>
<evidence type="ECO:0000256" key="2">
    <source>
        <dbReference type="ARBA" id="ARBA00023315"/>
    </source>
</evidence>
<dbReference type="EMBL" id="JAWXYG010000002">
    <property type="protein sequence ID" value="KAK4280318.1"/>
    <property type="molecule type" value="Genomic_DNA"/>
</dbReference>
<dbReference type="AlphaFoldDB" id="A0AAE1MZP4"/>
<reference evidence="3" key="1">
    <citation type="submission" date="2023-10" db="EMBL/GenBank/DDBJ databases">
        <title>Chromosome-level genome of the transformable northern wattle, Acacia crassicarpa.</title>
        <authorList>
            <person name="Massaro I."/>
            <person name="Sinha N.R."/>
            <person name="Poethig S."/>
            <person name="Leichty A.R."/>
        </authorList>
    </citation>
    <scope>NUCLEOTIDE SEQUENCE</scope>
    <source>
        <strain evidence="3">Acra3RX</strain>
        <tissue evidence="3">Leaf</tissue>
    </source>
</reference>
<dbReference type="GO" id="GO:0016747">
    <property type="term" value="F:acyltransferase activity, transferring groups other than amino-acyl groups"/>
    <property type="evidence" value="ECO:0007669"/>
    <property type="project" value="UniProtKB-ARBA"/>
</dbReference>
<evidence type="ECO:0000313" key="3">
    <source>
        <dbReference type="EMBL" id="KAK4280318.1"/>
    </source>
</evidence>
<evidence type="ECO:0000256" key="1">
    <source>
        <dbReference type="ARBA" id="ARBA00022679"/>
    </source>
</evidence>
<proteinExistence type="predicted"/>
<organism evidence="3 4">
    <name type="scientific">Acacia crassicarpa</name>
    <name type="common">northern wattle</name>
    <dbReference type="NCBI Taxonomy" id="499986"/>
    <lineage>
        <taxon>Eukaryota</taxon>
        <taxon>Viridiplantae</taxon>
        <taxon>Streptophyta</taxon>
        <taxon>Embryophyta</taxon>
        <taxon>Tracheophyta</taxon>
        <taxon>Spermatophyta</taxon>
        <taxon>Magnoliopsida</taxon>
        <taxon>eudicotyledons</taxon>
        <taxon>Gunneridae</taxon>
        <taxon>Pentapetalae</taxon>
        <taxon>rosids</taxon>
        <taxon>fabids</taxon>
        <taxon>Fabales</taxon>
        <taxon>Fabaceae</taxon>
        <taxon>Caesalpinioideae</taxon>
        <taxon>mimosoid clade</taxon>
        <taxon>Acacieae</taxon>
        <taxon>Acacia</taxon>
    </lineage>
</organism>